<evidence type="ECO:0000256" key="5">
    <source>
        <dbReference type="ARBA" id="ARBA00023136"/>
    </source>
</evidence>
<evidence type="ECO:0000256" key="2">
    <source>
        <dbReference type="ARBA" id="ARBA00022516"/>
    </source>
</evidence>
<keyword evidence="2" id="KW-0444">Lipid biosynthesis</keyword>
<sequence>MLVIGIDPRVVDRVLDHLMPTDRLVVTSPRTDRNDRLRRRLTSERSLARLAGRVQVLDEDVPAEIESYDHVVIAEPISGDGAGTDKVIEQAREKLVPGGVLSLATPLGPPTPGGAGTEIGRLAQACAVRSETVFAAFPPLRVHHLRLGQPPVALASRIAPAYTPTRVPVTRDMRIDVDGVVAVAAMAGVALLTQRLFRRPFWLIPAAAALPVAAFFRDPRRLVPDEAAEANAIVSSADGVVLSVDEISDDRFGTSNTSWLRIAVFLSVLDVHVNRSPVAGRIAAVIDEPGGYADARHPNAEHNNSKYTVLDTIHGSVVVAQRSGLIARRIVQRSRPGALLSRGEKFGHIRFGSRTDIYLPADSAHPTVAEGDRVTGAETIIARWI</sequence>
<keyword evidence="3" id="KW-0210">Decarboxylase</keyword>
<dbReference type="InterPro" id="IPR033175">
    <property type="entry name" value="PSD-A"/>
</dbReference>
<evidence type="ECO:0000256" key="10">
    <source>
        <dbReference type="ARBA" id="ARBA00023317"/>
    </source>
</evidence>
<keyword evidence="12" id="KW-1185">Reference proteome</keyword>
<dbReference type="EMBL" id="BAAANY010000007">
    <property type="protein sequence ID" value="GAA1669047.1"/>
    <property type="molecule type" value="Genomic_DNA"/>
</dbReference>
<keyword evidence="8" id="KW-0456">Lyase</keyword>
<accession>A0ABN2GCJ5</accession>
<name>A0ABN2GCJ5_9ACTN</name>
<evidence type="ECO:0000313" key="11">
    <source>
        <dbReference type="EMBL" id="GAA1669047.1"/>
    </source>
</evidence>
<evidence type="ECO:0000313" key="12">
    <source>
        <dbReference type="Proteomes" id="UP001500618"/>
    </source>
</evidence>
<evidence type="ECO:0000256" key="3">
    <source>
        <dbReference type="ARBA" id="ARBA00022793"/>
    </source>
</evidence>
<organism evidence="11 12">
    <name type="scientific">Fodinicola feengrottensis</name>
    <dbReference type="NCBI Taxonomy" id="435914"/>
    <lineage>
        <taxon>Bacteria</taxon>
        <taxon>Bacillati</taxon>
        <taxon>Actinomycetota</taxon>
        <taxon>Actinomycetes</taxon>
        <taxon>Mycobacteriales</taxon>
        <taxon>Fodinicola</taxon>
    </lineage>
</organism>
<evidence type="ECO:0000256" key="1">
    <source>
        <dbReference type="ARBA" id="ARBA00022475"/>
    </source>
</evidence>
<dbReference type="PANTHER" id="PTHR35809">
    <property type="entry name" value="ARCHAETIDYLSERINE DECARBOXYLASE PROENZYME-RELATED"/>
    <property type="match status" value="1"/>
</dbReference>
<keyword evidence="5" id="KW-0472">Membrane</keyword>
<protein>
    <recommendedName>
        <fullName evidence="13">Phosphatidylserine decarboxylase family protein</fullName>
    </recommendedName>
</protein>
<keyword evidence="9" id="KW-1208">Phospholipid metabolism</keyword>
<evidence type="ECO:0008006" key="13">
    <source>
        <dbReference type="Google" id="ProtNLM"/>
    </source>
</evidence>
<dbReference type="Proteomes" id="UP001500618">
    <property type="component" value="Unassembled WGS sequence"/>
</dbReference>
<proteinExistence type="predicted"/>
<evidence type="ECO:0000256" key="8">
    <source>
        <dbReference type="ARBA" id="ARBA00023239"/>
    </source>
</evidence>
<dbReference type="InterPro" id="IPR029063">
    <property type="entry name" value="SAM-dependent_MTases_sf"/>
</dbReference>
<dbReference type="Pfam" id="PF02666">
    <property type="entry name" value="PS_Dcarbxylase"/>
    <property type="match status" value="1"/>
</dbReference>
<reference evidence="11 12" key="1">
    <citation type="journal article" date="2019" name="Int. J. Syst. Evol. Microbiol.">
        <title>The Global Catalogue of Microorganisms (GCM) 10K type strain sequencing project: providing services to taxonomists for standard genome sequencing and annotation.</title>
        <authorList>
            <consortium name="The Broad Institute Genomics Platform"/>
            <consortium name="The Broad Institute Genome Sequencing Center for Infectious Disease"/>
            <person name="Wu L."/>
            <person name="Ma J."/>
        </authorList>
    </citation>
    <scope>NUCLEOTIDE SEQUENCE [LARGE SCALE GENOMIC DNA]</scope>
    <source>
        <strain evidence="11 12">JCM 14718</strain>
    </source>
</reference>
<keyword evidence="7" id="KW-0594">Phospholipid biosynthesis</keyword>
<evidence type="ECO:0000256" key="4">
    <source>
        <dbReference type="ARBA" id="ARBA00023098"/>
    </source>
</evidence>
<keyword evidence="4" id="KW-0443">Lipid metabolism</keyword>
<dbReference type="InterPro" id="IPR003817">
    <property type="entry name" value="PS_Dcarbxylase"/>
</dbReference>
<gene>
    <name evidence="11" type="ORF">GCM10009765_18160</name>
</gene>
<evidence type="ECO:0000256" key="9">
    <source>
        <dbReference type="ARBA" id="ARBA00023264"/>
    </source>
</evidence>
<dbReference type="SUPFAM" id="SSF53335">
    <property type="entry name" value="S-adenosyl-L-methionine-dependent methyltransferases"/>
    <property type="match status" value="1"/>
</dbReference>
<dbReference type="PANTHER" id="PTHR35809:SF1">
    <property type="entry name" value="ARCHAETIDYLSERINE DECARBOXYLASE PROENZYME-RELATED"/>
    <property type="match status" value="1"/>
</dbReference>
<evidence type="ECO:0000256" key="7">
    <source>
        <dbReference type="ARBA" id="ARBA00023209"/>
    </source>
</evidence>
<keyword evidence="1" id="KW-1003">Cell membrane</keyword>
<comment type="caution">
    <text evidence="11">The sequence shown here is derived from an EMBL/GenBank/DDBJ whole genome shotgun (WGS) entry which is preliminary data.</text>
</comment>
<keyword evidence="6" id="KW-0865">Zymogen</keyword>
<evidence type="ECO:0000256" key="6">
    <source>
        <dbReference type="ARBA" id="ARBA00023145"/>
    </source>
</evidence>
<keyword evidence="10" id="KW-0670">Pyruvate</keyword>